<feature type="region of interest" description="Disordered" evidence="2">
    <location>
        <begin position="799"/>
        <end position="857"/>
    </location>
</feature>
<gene>
    <name evidence="3" type="ORF">SHERM_11114</name>
</gene>
<accession>A0A9N7MJ95</accession>
<feature type="compositionally biased region" description="Polar residues" evidence="2">
    <location>
        <begin position="803"/>
        <end position="832"/>
    </location>
</feature>
<proteinExistence type="predicted"/>
<feature type="compositionally biased region" description="Polar residues" evidence="2">
    <location>
        <begin position="483"/>
        <end position="497"/>
    </location>
</feature>
<evidence type="ECO:0000256" key="2">
    <source>
        <dbReference type="SAM" id="MobiDB-lite"/>
    </source>
</evidence>
<protein>
    <submittedName>
        <fullName evidence="3">Protein gamma response 1</fullName>
    </submittedName>
</protein>
<dbReference type="EMBL" id="CACSLK010003174">
    <property type="protein sequence ID" value="CAA0808891.1"/>
    <property type="molecule type" value="Genomic_DNA"/>
</dbReference>
<dbReference type="Proteomes" id="UP001153555">
    <property type="component" value="Unassembled WGS sequence"/>
</dbReference>
<dbReference type="GO" id="GO:0003684">
    <property type="term" value="F:damaged DNA binding"/>
    <property type="evidence" value="ECO:0007669"/>
    <property type="project" value="TreeGrafter"/>
</dbReference>
<evidence type="ECO:0000256" key="1">
    <source>
        <dbReference type="SAM" id="Coils"/>
    </source>
</evidence>
<dbReference type="GO" id="GO:0010792">
    <property type="term" value="P:DNA double-strand break processing involved in repair via single-strand annealing"/>
    <property type="evidence" value="ECO:0007669"/>
    <property type="project" value="TreeGrafter"/>
</dbReference>
<feature type="coiled-coil region" evidence="1">
    <location>
        <begin position="84"/>
        <end position="181"/>
    </location>
</feature>
<feature type="compositionally biased region" description="Polar residues" evidence="2">
    <location>
        <begin position="840"/>
        <end position="857"/>
    </location>
</feature>
<dbReference type="PANTHER" id="PTHR15107:SF0">
    <property type="entry name" value="DNA ENDONUCLEASE ACTIVATOR CTP1 C-TERMINAL DOMAIN-CONTAINING PROTEIN"/>
    <property type="match status" value="1"/>
</dbReference>
<reference evidence="3" key="1">
    <citation type="submission" date="2019-12" db="EMBL/GenBank/DDBJ databases">
        <authorList>
            <person name="Scholes J."/>
        </authorList>
    </citation>
    <scope>NUCLEOTIDE SEQUENCE</scope>
</reference>
<feature type="coiled-coil region" evidence="1">
    <location>
        <begin position="210"/>
        <end position="244"/>
    </location>
</feature>
<dbReference type="AlphaFoldDB" id="A0A9N7MJ95"/>
<feature type="region of interest" description="Disordered" evidence="2">
    <location>
        <begin position="476"/>
        <end position="510"/>
    </location>
</feature>
<evidence type="ECO:0000313" key="3">
    <source>
        <dbReference type="EMBL" id="CAA0808891.1"/>
    </source>
</evidence>
<evidence type="ECO:0000313" key="4">
    <source>
        <dbReference type="Proteomes" id="UP001153555"/>
    </source>
</evidence>
<dbReference type="InterPro" id="IPR033316">
    <property type="entry name" value="RBBP8-like"/>
</dbReference>
<feature type="coiled-coil region" evidence="1">
    <location>
        <begin position="336"/>
        <end position="363"/>
    </location>
</feature>
<dbReference type="OrthoDB" id="5801062at2759"/>
<dbReference type="PANTHER" id="PTHR15107">
    <property type="entry name" value="RETINOBLASTOMA BINDING PROTEIN 8"/>
    <property type="match status" value="1"/>
</dbReference>
<keyword evidence="1" id="KW-0175">Coiled coil</keyword>
<sequence length="857" mass="97339">MKSPNLWNPADIPDAKYISVVSTILVATIQEAKDRISQIEYIFCSQLFPRFPINSESLQKIYHEAREAAEGTYKQKEKELLLQIEKLQHLKDHVLEENQSLKLEKAKFTDMDIQSRNHLEELQKELKQQTMEANEGREAHQNLQKLLETKSSLLHSYEMTIRELEERKAAHVQELMKKSKEVDGAMELQNKLLQMNETTSTMIAQKDVQLKEYEEKTNGLVSKLENMENKVNELLLELKCKVEEVDKGKELQSNMLKKIESQSLELMNNEQLLSKYKKDNWLLASEVERLVNRADSIQKELEKKSIELEEVCKVKVQLLEQSDSFNVERIKRGKVLEELMEERKQLLDKQRGLENEVNKLQNCLSERTVESCEGEELHAKLLQQIEVKDSELLAEKNKKRDVITAYKKLKSQYNYLLKKYALTSEAAVPLEKMKDETETIGCNQNLVGSHVVEKNKTSGITGDVTKRLDEQQLPEDGKGHTFVQRSGLASPSTSNNIIAPKGTNIKSCPATGAKRPISYWRDTRSHQSHAGPDPHDNFLDTPLENVRQTLGNAVKEDGDDMNVDAGLQNQHMSPPKTEKSGFKYVGPVRRKSERENLKGMECKQCKKFYDAVLPGSVGGDKQNVRCEHHDGVSRHRGRIFFVFEGILCGGIRGPEVIVDRDFMEEELGQKLENVSIAEAGNLVIDIEPKDVSISAEECSCSLFEWTKGLSSSHEKFGELLIWVQVYGVPINWLSTEVGLNLERAYKGIRNVNLACVGNGGGRIIRIQVVLDMNQPLPRWSFIRLGQYDDWLRAPEGYAPTGSPLASNNSEPSYSEKQSVENFIKNPQSTSSGMRKVDQVQRASAGQQKGESSHYPQG</sequence>
<comment type="caution">
    <text evidence="3">The sequence shown here is derived from an EMBL/GenBank/DDBJ whole genome shotgun (WGS) entry which is preliminary data.</text>
</comment>
<organism evidence="3 4">
    <name type="scientific">Striga hermonthica</name>
    <name type="common">Purple witchweed</name>
    <name type="synonym">Buchnera hermonthica</name>
    <dbReference type="NCBI Taxonomy" id="68872"/>
    <lineage>
        <taxon>Eukaryota</taxon>
        <taxon>Viridiplantae</taxon>
        <taxon>Streptophyta</taxon>
        <taxon>Embryophyta</taxon>
        <taxon>Tracheophyta</taxon>
        <taxon>Spermatophyta</taxon>
        <taxon>Magnoliopsida</taxon>
        <taxon>eudicotyledons</taxon>
        <taxon>Gunneridae</taxon>
        <taxon>Pentapetalae</taxon>
        <taxon>asterids</taxon>
        <taxon>lamiids</taxon>
        <taxon>Lamiales</taxon>
        <taxon>Orobanchaceae</taxon>
        <taxon>Buchnereae</taxon>
        <taxon>Striga</taxon>
    </lineage>
</organism>
<name>A0A9N7MJ95_STRHE</name>
<keyword evidence="4" id="KW-1185">Reference proteome</keyword>